<dbReference type="RefSeq" id="WP_131126234.1">
    <property type="nucleotide sequence ID" value="NZ_SIXH01000589.1"/>
</dbReference>
<keyword evidence="2" id="KW-0812">Transmembrane</keyword>
<sequence length="96" mass="9713">MTGIRATAGRYALSLGAGIAAGLLYWLMGVRSPAPPWPALLGLLAIVAGESGVRGLLTRMRSARTRPGPHPGPDHTGRGTPAAPAAAPDPAMTHGK</sequence>
<gene>
    <name evidence="3" type="ORF">EYS09_34985</name>
</gene>
<dbReference type="InterPro" id="IPR009872">
    <property type="entry name" value="DUF1427"/>
</dbReference>
<accession>A0A4Q9HK97</accession>
<dbReference type="NCBIfam" id="TIGR03510">
    <property type="entry name" value="XapX"/>
    <property type="match status" value="1"/>
</dbReference>
<keyword evidence="2" id="KW-1133">Transmembrane helix</keyword>
<dbReference type="Proteomes" id="UP000292452">
    <property type="component" value="Unassembled WGS sequence"/>
</dbReference>
<evidence type="ECO:0000256" key="1">
    <source>
        <dbReference type="SAM" id="MobiDB-lite"/>
    </source>
</evidence>
<dbReference type="AlphaFoldDB" id="A0A4Q9HK97"/>
<evidence type="ECO:0000256" key="2">
    <source>
        <dbReference type="SAM" id="Phobius"/>
    </source>
</evidence>
<evidence type="ECO:0000313" key="4">
    <source>
        <dbReference type="Proteomes" id="UP000292452"/>
    </source>
</evidence>
<protein>
    <submittedName>
        <fullName evidence="3">DUF1427 family protein</fullName>
    </submittedName>
</protein>
<feature type="transmembrane region" description="Helical" evidence="2">
    <location>
        <begin position="12"/>
        <end position="30"/>
    </location>
</feature>
<feature type="transmembrane region" description="Helical" evidence="2">
    <location>
        <begin position="36"/>
        <end position="57"/>
    </location>
</feature>
<evidence type="ECO:0000313" key="3">
    <source>
        <dbReference type="EMBL" id="TBO55112.1"/>
    </source>
</evidence>
<proteinExistence type="predicted"/>
<dbReference type="InterPro" id="IPR020017">
    <property type="entry name" value="XapX_domain"/>
</dbReference>
<keyword evidence="2" id="KW-0472">Membrane</keyword>
<feature type="compositionally biased region" description="Low complexity" evidence="1">
    <location>
        <begin position="81"/>
        <end position="96"/>
    </location>
</feature>
<dbReference type="EMBL" id="SIXH01000589">
    <property type="protein sequence ID" value="TBO55112.1"/>
    <property type="molecule type" value="Genomic_DNA"/>
</dbReference>
<comment type="caution">
    <text evidence="3">The sequence shown here is derived from an EMBL/GenBank/DDBJ whole genome shotgun (WGS) entry which is preliminary data.</text>
</comment>
<name>A0A4Q9HK97_STRKA</name>
<organism evidence="3 4">
    <name type="scientific">Streptomyces kasugaensis</name>
    <dbReference type="NCBI Taxonomy" id="1946"/>
    <lineage>
        <taxon>Bacteria</taxon>
        <taxon>Bacillati</taxon>
        <taxon>Actinomycetota</taxon>
        <taxon>Actinomycetes</taxon>
        <taxon>Kitasatosporales</taxon>
        <taxon>Streptomycetaceae</taxon>
        <taxon>Streptomyces</taxon>
    </lineage>
</organism>
<dbReference type="Pfam" id="PF07235">
    <property type="entry name" value="DUF1427"/>
    <property type="match status" value="1"/>
</dbReference>
<feature type="region of interest" description="Disordered" evidence="1">
    <location>
        <begin position="62"/>
        <end position="96"/>
    </location>
</feature>
<reference evidence="3 4" key="1">
    <citation type="submission" date="2019-02" db="EMBL/GenBank/DDBJ databases">
        <title>Draft Genome Sequence of Streptomyces sp. AM-2504, identified by 16S rRNA comparative analysis as a Streptomyces Kasugaensis strain.</title>
        <authorList>
            <person name="Napolioni V."/>
            <person name="Giuliodori A.M."/>
            <person name="Spurio R."/>
            <person name="Fabbretti A."/>
        </authorList>
    </citation>
    <scope>NUCLEOTIDE SEQUENCE [LARGE SCALE GENOMIC DNA]</scope>
    <source>
        <strain evidence="3 4">AM-2504</strain>
    </source>
</reference>
<keyword evidence="4" id="KW-1185">Reference proteome</keyword>